<feature type="compositionally biased region" description="Polar residues" evidence="1">
    <location>
        <begin position="10"/>
        <end position="21"/>
    </location>
</feature>
<evidence type="ECO:0000313" key="3">
    <source>
        <dbReference type="Proteomes" id="UP000011761"/>
    </source>
</evidence>
<organism evidence="2 3">
    <name type="scientific">Baudoinia panamericana (strain UAMH 10762)</name>
    <name type="common">Angels' share fungus</name>
    <name type="synonym">Baudoinia compniacensis (strain UAMH 10762)</name>
    <dbReference type="NCBI Taxonomy" id="717646"/>
    <lineage>
        <taxon>Eukaryota</taxon>
        <taxon>Fungi</taxon>
        <taxon>Dikarya</taxon>
        <taxon>Ascomycota</taxon>
        <taxon>Pezizomycotina</taxon>
        <taxon>Dothideomycetes</taxon>
        <taxon>Dothideomycetidae</taxon>
        <taxon>Mycosphaerellales</taxon>
        <taxon>Teratosphaeriaceae</taxon>
        <taxon>Baudoinia</taxon>
    </lineage>
</organism>
<dbReference type="Proteomes" id="UP000011761">
    <property type="component" value="Unassembled WGS sequence"/>
</dbReference>
<dbReference type="HOGENOM" id="CLU_1834791_0_0_1"/>
<evidence type="ECO:0000256" key="1">
    <source>
        <dbReference type="SAM" id="MobiDB-lite"/>
    </source>
</evidence>
<dbReference type="AlphaFoldDB" id="M2N4F2"/>
<reference evidence="2 3" key="1">
    <citation type="journal article" date="2012" name="PLoS Pathog.">
        <title>Diverse lifestyles and strategies of plant pathogenesis encoded in the genomes of eighteen Dothideomycetes fungi.</title>
        <authorList>
            <person name="Ohm R.A."/>
            <person name="Feau N."/>
            <person name="Henrissat B."/>
            <person name="Schoch C.L."/>
            <person name="Horwitz B.A."/>
            <person name="Barry K.W."/>
            <person name="Condon B.J."/>
            <person name="Copeland A.C."/>
            <person name="Dhillon B."/>
            <person name="Glaser F."/>
            <person name="Hesse C.N."/>
            <person name="Kosti I."/>
            <person name="LaButti K."/>
            <person name="Lindquist E.A."/>
            <person name="Lucas S."/>
            <person name="Salamov A.A."/>
            <person name="Bradshaw R.E."/>
            <person name="Ciuffetti L."/>
            <person name="Hamelin R.C."/>
            <person name="Kema G.H.J."/>
            <person name="Lawrence C."/>
            <person name="Scott J.A."/>
            <person name="Spatafora J.W."/>
            <person name="Turgeon B.G."/>
            <person name="de Wit P.J.G.M."/>
            <person name="Zhong S."/>
            <person name="Goodwin S.B."/>
            <person name="Grigoriev I.V."/>
        </authorList>
    </citation>
    <scope>NUCLEOTIDE SEQUENCE [LARGE SCALE GENOMIC DNA]</scope>
    <source>
        <strain evidence="2 3">UAMH 10762</strain>
    </source>
</reference>
<name>M2N4F2_BAUPA</name>
<keyword evidence="3" id="KW-1185">Reference proteome</keyword>
<feature type="region of interest" description="Disordered" evidence="1">
    <location>
        <begin position="1"/>
        <end position="21"/>
    </location>
</feature>
<evidence type="ECO:0000313" key="2">
    <source>
        <dbReference type="EMBL" id="EMC93580.1"/>
    </source>
</evidence>
<dbReference type="KEGG" id="bcom:BAUCODRAFT_246109"/>
<proteinExistence type="predicted"/>
<accession>M2N4F2</accession>
<protein>
    <submittedName>
        <fullName evidence="2">Uncharacterized protein</fullName>
    </submittedName>
</protein>
<dbReference type="RefSeq" id="XP_007679666.1">
    <property type="nucleotide sequence ID" value="XM_007681476.1"/>
</dbReference>
<gene>
    <name evidence="2" type="ORF">BAUCODRAFT_246109</name>
</gene>
<sequence length="140" mass="14999">MSKMGRRAAFSTSNTSQTSPVTPDALAALSKEHDPAVAEGGQPHHSLHTYHDLITMSFGNGATGRSITVSGPEKDLFQHSDLSADEWWRGAAGCCKSRTLALHRYPTQGTLSLHLGNNSPLLGLLAYLLPASYSPKIMPK</sequence>
<dbReference type="GeneID" id="19110213"/>
<dbReference type="EMBL" id="KB445560">
    <property type="protein sequence ID" value="EMC93580.1"/>
    <property type="molecule type" value="Genomic_DNA"/>
</dbReference>